<protein>
    <recommendedName>
        <fullName evidence="3">Ycf15</fullName>
    </recommendedName>
</protein>
<accession>A0ABV9H6M6</accession>
<sequence>MNKQIPSELSNGRLDTSYSDTIRSSDLPLFISPEIKTIRSSQKFGWKSLFAVHTVETPHKGYPNTTRFYVLRARLKIPFLRYASSFA</sequence>
<gene>
    <name evidence="1" type="ORF">ACFO1V_07970</name>
</gene>
<dbReference type="EMBL" id="JBHSEL010000053">
    <property type="protein sequence ID" value="MFC4625155.1"/>
    <property type="molecule type" value="Genomic_DNA"/>
</dbReference>
<name>A0ABV9H6M6_9HYPH</name>
<evidence type="ECO:0000313" key="2">
    <source>
        <dbReference type="Proteomes" id="UP001596042"/>
    </source>
</evidence>
<evidence type="ECO:0000313" key="1">
    <source>
        <dbReference type="EMBL" id="MFC4625155.1"/>
    </source>
</evidence>
<dbReference type="Proteomes" id="UP001596042">
    <property type="component" value="Unassembled WGS sequence"/>
</dbReference>
<keyword evidence="2" id="KW-1185">Reference proteome</keyword>
<dbReference type="RefSeq" id="WP_374829648.1">
    <property type="nucleotide sequence ID" value="NZ_JBHEEZ010000001.1"/>
</dbReference>
<proteinExistence type="predicted"/>
<reference evidence="2" key="1">
    <citation type="journal article" date="2019" name="Int. J. Syst. Evol. Microbiol.">
        <title>The Global Catalogue of Microorganisms (GCM) 10K type strain sequencing project: providing services to taxonomists for standard genome sequencing and annotation.</title>
        <authorList>
            <consortium name="The Broad Institute Genomics Platform"/>
            <consortium name="The Broad Institute Genome Sequencing Center for Infectious Disease"/>
            <person name="Wu L."/>
            <person name="Ma J."/>
        </authorList>
    </citation>
    <scope>NUCLEOTIDE SEQUENCE [LARGE SCALE GENOMIC DNA]</scope>
    <source>
        <strain evidence="2">CGMCC 1.15731</strain>
    </source>
</reference>
<comment type="caution">
    <text evidence="1">The sequence shown here is derived from an EMBL/GenBank/DDBJ whole genome shotgun (WGS) entry which is preliminary data.</text>
</comment>
<organism evidence="1 2">
    <name type="scientific">Daeguia caeni</name>
    <dbReference type="NCBI Taxonomy" id="439612"/>
    <lineage>
        <taxon>Bacteria</taxon>
        <taxon>Pseudomonadati</taxon>
        <taxon>Pseudomonadota</taxon>
        <taxon>Alphaproteobacteria</taxon>
        <taxon>Hyphomicrobiales</taxon>
        <taxon>Brucellaceae</taxon>
        <taxon>Daeguia</taxon>
    </lineage>
</organism>
<evidence type="ECO:0008006" key="3">
    <source>
        <dbReference type="Google" id="ProtNLM"/>
    </source>
</evidence>